<keyword evidence="2" id="KW-0805">Transcription regulation</keyword>
<dbReference type="SUPFAM" id="SSF53850">
    <property type="entry name" value="Periplasmic binding protein-like II"/>
    <property type="match status" value="1"/>
</dbReference>
<comment type="similarity">
    <text evidence="1">Belongs to the LysR transcriptional regulatory family.</text>
</comment>
<sequence>MTLQQLIYAVTIASTGSVNQAAKQLFLSQSSLSASILNLEQEIGINLFRRTNRGVTITPEGEEFLIHARQIVNQYRLTEEKFILKRETRKSFEVSSQHYTFAVKAFINMAKQFELDRYAFGMHECKTTEVIENVKNYKSEIGVLYVDDFNHDILMRTFNENDLIFTELFSCKIFVFLADSHPLAKNDILDLDDLQPYPCLSFDQGENSAFYLAEEVYSSLNYKHVINVSDRATMLNLMIGLNGYTLCSGIMCEDLNGKDYTVIPLNSDKIMRIGYIRRKDSQISNMAQIYIDELKKCSINII</sequence>
<dbReference type="PRINTS" id="PR00039">
    <property type="entry name" value="HTHLYSR"/>
</dbReference>
<feature type="domain" description="HTH lysR-type" evidence="5">
    <location>
        <begin position="1"/>
        <end position="58"/>
    </location>
</feature>
<dbReference type="GO" id="GO:0032993">
    <property type="term" value="C:protein-DNA complex"/>
    <property type="evidence" value="ECO:0007669"/>
    <property type="project" value="TreeGrafter"/>
</dbReference>
<dbReference type="PROSITE" id="PS50931">
    <property type="entry name" value="HTH_LYSR"/>
    <property type="match status" value="1"/>
</dbReference>
<dbReference type="GO" id="GO:0003677">
    <property type="term" value="F:DNA binding"/>
    <property type="evidence" value="ECO:0007669"/>
    <property type="project" value="UniProtKB-KW"/>
</dbReference>
<name>A0A9D1THE4_9FIRM</name>
<dbReference type="EMBL" id="DXIE01000001">
    <property type="protein sequence ID" value="HIV61231.1"/>
    <property type="molecule type" value="Genomic_DNA"/>
</dbReference>
<keyword evidence="3" id="KW-0238">DNA-binding</keyword>
<dbReference type="InterPro" id="IPR036390">
    <property type="entry name" value="WH_DNA-bd_sf"/>
</dbReference>
<dbReference type="CDD" id="cd05466">
    <property type="entry name" value="PBP2_LTTR_substrate"/>
    <property type="match status" value="1"/>
</dbReference>
<dbReference type="AlphaFoldDB" id="A0A9D1THE4"/>
<keyword evidence="4" id="KW-0804">Transcription</keyword>
<evidence type="ECO:0000313" key="7">
    <source>
        <dbReference type="Proteomes" id="UP000886808"/>
    </source>
</evidence>
<dbReference type="PANTHER" id="PTHR30346:SF0">
    <property type="entry name" value="HCA OPERON TRANSCRIPTIONAL ACTIVATOR HCAR"/>
    <property type="match status" value="1"/>
</dbReference>
<gene>
    <name evidence="6" type="ORF">H9746_00010</name>
</gene>
<dbReference type="Gene3D" id="3.40.190.10">
    <property type="entry name" value="Periplasmic binding protein-like II"/>
    <property type="match status" value="2"/>
</dbReference>
<evidence type="ECO:0000256" key="4">
    <source>
        <dbReference type="ARBA" id="ARBA00023163"/>
    </source>
</evidence>
<dbReference type="SUPFAM" id="SSF46785">
    <property type="entry name" value="Winged helix' DNA-binding domain"/>
    <property type="match status" value="1"/>
</dbReference>
<dbReference type="Proteomes" id="UP000886808">
    <property type="component" value="Unassembled WGS sequence"/>
</dbReference>
<dbReference type="GO" id="GO:0003700">
    <property type="term" value="F:DNA-binding transcription factor activity"/>
    <property type="evidence" value="ECO:0007669"/>
    <property type="project" value="InterPro"/>
</dbReference>
<organism evidence="6 7">
    <name type="scientific">Candidatus Butyricicoccus avistercoris</name>
    <dbReference type="NCBI Taxonomy" id="2838518"/>
    <lineage>
        <taxon>Bacteria</taxon>
        <taxon>Bacillati</taxon>
        <taxon>Bacillota</taxon>
        <taxon>Clostridia</taxon>
        <taxon>Eubacteriales</taxon>
        <taxon>Butyricicoccaceae</taxon>
        <taxon>Butyricicoccus</taxon>
    </lineage>
</organism>
<accession>A0A9D1THE4</accession>
<dbReference type="PANTHER" id="PTHR30346">
    <property type="entry name" value="TRANSCRIPTIONAL DUAL REGULATOR HCAR-RELATED"/>
    <property type="match status" value="1"/>
</dbReference>
<dbReference type="Pfam" id="PF03466">
    <property type="entry name" value="LysR_substrate"/>
    <property type="match status" value="1"/>
</dbReference>
<evidence type="ECO:0000256" key="3">
    <source>
        <dbReference type="ARBA" id="ARBA00023125"/>
    </source>
</evidence>
<dbReference type="FunFam" id="1.10.10.10:FF:000001">
    <property type="entry name" value="LysR family transcriptional regulator"/>
    <property type="match status" value="1"/>
</dbReference>
<protein>
    <submittedName>
        <fullName evidence="6">LysR family transcriptional regulator</fullName>
    </submittedName>
</protein>
<dbReference type="InterPro" id="IPR000847">
    <property type="entry name" value="LysR_HTH_N"/>
</dbReference>
<evidence type="ECO:0000313" key="6">
    <source>
        <dbReference type="EMBL" id="HIV61231.1"/>
    </source>
</evidence>
<proteinExistence type="inferred from homology"/>
<dbReference type="Pfam" id="PF00126">
    <property type="entry name" value="HTH_1"/>
    <property type="match status" value="1"/>
</dbReference>
<reference evidence="6" key="1">
    <citation type="journal article" date="2021" name="PeerJ">
        <title>Extensive microbial diversity within the chicken gut microbiome revealed by metagenomics and culture.</title>
        <authorList>
            <person name="Gilroy R."/>
            <person name="Ravi A."/>
            <person name="Getino M."/>
            <person name="Pursley I."/>
            <person name="Horton D.L."/>
            <person name="Alikhan N.F."/>
            <person name="Baker D."/>
            <person name="Gharbi K."/>
            <person name="Hall N."/>
            <person name="Watson M."/>
            <person name="Adriaenssens E.M."/>
            <person name="Foster-Nyarko E."/>
            <person name="Jarju S."/>
            <person name="Secka A."/>
            <person name="Antonio M."/>
            <person name="Oren A."/>
            <person name="Chaudhuri R.R."/>
            <person name="La Ragione R."/>
            <person name="Hildebrand F."/>
            <person name="Pallen M.J."/>
        </authorList>
    </citation>
    <scope>NUCLEOTIDE SEQUENCE</scope>
    <source>
        <strain evidence="6">CHK193-4272</strain>
    </source>
</reference>
<evidence type="ECO:0000256" key="1">
    <source>
        <dbReference type="ARBA" id="ARBA00009437"/>
    </source>
</evidence>
<comment type="caution">
    <text evidence="6">The sequence shown here is derived from an EMBL/GenBank/DDBJ whole genome shotgun (WGS) entry which is preliminary data.</text>
</comment>
<reference evidence="6" key="2">
    <citation type="submission" date="2021-04" db="EMBL/GenBank/DDBJ databases">
        <authorList>
            <person name="Gilroy R."/>
        </authorList>
    </citation>
    <scope>NUCLEOTIDE SEQUENCE</scope>
    <source>
        <strain evidence="6">CHK193-4272</strain>
    </source>
</reference>
<dbReference type="Gene3D" id="1.10.10.10">
    <property type="entry name" value="Winged helix-like DNA-binding domain superfamily/Winged helix DNA-binding domain"/>
    <property type="match status" value="1"/>
</dbReference>
<evidence type="ECO:0000256" key="2">
    <source>
        <dbReference type="ARBA" id="ARBA00023015"/>
    </source>
</evidence>
<evidence type="ECO:0000259" key="5">
    <source>
        <dbReference type="PROSITE" id="PS50931"/>
    </source>
</evidence>
<dbReference type="InterPro" id="IPR005119">
    <property type="entry name" value="LysR_subst-bd"/>
</dbReference>
<dbReference type="InterPro" id="IPR036388">
    <property type="entry name" value="WH-like_DNA-bd_sf"/>
</dbReference>